<dbReference type="EMBL" id="JACJTA010000060">
    <property type="protein sequence ID" value="MBD2607339.1"/>
    <property type="molecule type" value="Genomic_DNA"/>
</dbReference>
<dbReference type="InterPro" id="IPR000522">
    <property type="entry name" value="ABC_transptr_permease_BtuC"/>
</dbReference>
<keyword evidence="4" id="KW-1003">Cell membrane</keyword>
<dbReference type="Gene3D" id="1.10.3470.10">
    <property type="entry name" value="ABC transporter involved in vitamin B12 uptake, BtuC"/>
    <property type="match status" value="1"/>
</dbReference>
<feature type="transmembrane region" description="Helical" evidence="8">
    <location>
        <begin position="300"/>
        <end position="322"/>
    </location>
</feature>
<comment type="caution">
    <text evidence="9">The sequence shown here is derived from an EMBL/GenBank/DDBJ whole genome shotgun (WGS) entry which is preliminary data.</text>
</comment>
<dbReference type="PANTHER" id="PTHR30472:SF1">
    <property type="entry name" value="FE(3+) DICITRATE TRANSPORT SYSTEM PERMEASE PROTEIN FECC-RELATED"/>
    <property type="match status" value="1"/>
</dbReference>
<accession>A0ABR8GUZ5</accession>
<feature type="transmembrane region" description="Helical" evidence="8">
    <location>
        <begin position="170"/>
        <end position="192"/>
    </location>
</feature>
<feature type="transmembrane region" description="Helical" evidence="8">
    <location>
        <begin position="328"/>
        <end position="346"/>
    </location>
</feature>
<dbReference type="SUPFAM" id="SSF81345">
    <property type="entry name" value="ABC transporter involved in vitamin B12 uptake, BtuC"/>
    <property type="match status" value="1"/>
</dbReference>
<dbReference type="Proteomes" id="UP000660380">
    <property type="component" value="Unassembled WGS sequence"/>
</dbReference>
<evidence type="ECO:0000256" key="7">
    <source>
        <dbReference type="ARBA" id="ARBA00023136"/>
    </source>
</evidence>
<name>A0ABR8GUZ5_9CYAN</name>
<keyword evidence="10" id="KW-1185">Reference proteome</keyword>
<reference evidence="9 10" key="1">
    <citation type="journal article" date="2020" name="ISME J.">
        <title>Comparative genomics reveals insights into cyanobacterial evolution and habitat adaptation.</title>
        <authorList>
            <person name="Chen M.Y."/>
            <person name="Teng W.K."/>
            <person name="Zhao L."/>
            <person name="Hu C.X."/>
            <person name="Zhou Y.K."/>
            <person name="Han B.P."/>
            <person name="Song L.R."/>
            <person name="Shu W.S."/>
        </authorList>
    </citation>
    <scope>NUCLEOTIDE SEQUENCE [LARGE SCALE GENOMIC DNA]</scope>
    <source>
        <strain evidence="9 10">FACHB-248</strain>
    </source>
</reference>
<evidence type="ECO:0000313" key="10">
    <source>
        <dbReference type="Proteomes" id="UP000660380"/>
    </source>
</evidence>
<feature type="transmembrane region" description="Helical" evidence="8">
    <location>
        <begin position="273"/>
        <end position="293"/>
    </location>
</feature>
<comment type="subcellular location">
    <subcellularLocation>
        <location evidence="1">Cell membrane</location>
        <topology evidence="1">Multi-pass membrane protein</topology>
    </subcellularLocation>
</comment>
<keyword evidence="7 8" id="KW-0472">Membrane</keyword>
<keyword evidence="5 8" id="KW-0812">Transmembrane</keyword>
<sequence>MNKPNSSLARGFLRYARGIKLRFSLTLPVGGLILGLIILVVCLIFSVTFGAAKIPLGTIYQSFLSFDASREHLIIRTVRLPRSLLAMIVGAAISVAGALMQGVTRNPLADPGILGVSSGAAFSVVMAIFFFGASTPSIYVWYAFLGAGVTAISVYFLASLGRGGATPLNLTIAGAAISSLLASLTSGILIVSQRTLEEIRFWLAGSLAGTDASIIVQVLPYICIGMILALAISRQVTILSLGEDIALGLGQQTTWVKIAAVICVLLLDGSAVAVAGGIGFIGLVIPHIVRFVVGVDYRWIIPYSALFGAILLLVADILARLIIQPQEVPVGIMTALVGAPFFVYLAKTKVKK</sequence>
<evidence type="ECO:0000256" key="8">
    <source>
        <dbReference type="SAM" id="Phobius"/>
    </source>
</evidence>
<feature type="transmembrane region" description="Helical" evidence="8">
    <location>
        <begin position="212"/>
        <end position="233"/>
    </location>
</feature>
<evidence type="ECO:0000256" key="6">
    <source>
        <dbReference type="ARBA" id="ARBA00022989"/>
    </source>
</evidence>
<evidence type="ECO:0000256" key="2">
    <source>
        <dbReference type="ARBA" id="ARBA00007935"/>
    </source>
</evidence>
<evidence type="ECO:0000256" key="1">
    <source>
        <dbReference type="ARBA" id="ARBA00004651"/>
    </source>
</evidence>
<evidence type="ECO:0000256" key="4">
    <source>
        <dbReference type="ARBA" id="ARBA00022475"/>
    </source>
</evidence>
<feature type="transmembrane region" description="Helical" evidence="8">
    <location>
        <begin position="112"/>
        <end position="133"/>
    </location>
</feature>
<dbReference type="RefSeq" id="WP_051502973.1">
    <property type="nucleotide sequence ID" value="NZ_JACJTA010000060.1"/>
</dbReference>
<comment type="similarity">
    <text evidence="2">Belongs to the binding-protein-dependent transport system permease family. FecCD subfamily.</text>
</comment>
<evidence type="ECO:0000256" key="3">
    <source>
        <dbReference type="ARBA" id="ARBA00022448"/>
    </source>
</evidence>
<proteinExistence type="inferred from homology"/>
<feature type="transmembrane region" description="Helical" evidence="8">
    <location>
        <begin position="139"/>
        <end position="158"/>
    </location>
</feature>
<dbReference type="Pfam" id="PF01032">
    <property type="entry name" value="FecCD"/>
    <property type="match status" value="1"/>
</dbReference>
<evidence type="ECO:0000313" key="9">
    <source>
        <dbReference type="EMBL" id="MBD2607339.1"/>
    </source>
</evidence>
<feature type="transmembrane region" description="Helical" evidence="8">
    <location>
        <begin position="83"/>
        <end position="100"/>
    </location>
</feature>
<dbReference type="CDD" id="cd06550">
    <property type="entry name" value="TM_ABC_iron-siderophores_like"/>
    <property type="match status" value="1"/>
</dbReference>
<evidence type="ECO:0000256" key="5">
    <source>
        <dbReference type="ARBA" id="ARBA00022692"/>
    </source>
</evidence>
<organism evidence="9 10">
    <name type="scientific">Scytonema hofmannii FACHB-248</name>
    <dbReference type="NCBI Taxonomy" id="1842502"/>
    <lineage>
        <taxon>Bacteria</taxon>
        <taxon>Bacillati</taxon>
        <taxon>Cyanobacteriota</taxon>
        <taxon>Cyanophyceae</taxon>
        <taxon>Nostocales</taxon>
        <taxon>Scytonemataceae</taxon>
        <taxon>Scytonema</taxon>
    </lineage>
</organism>
<keyword evidence="3" id="KW-0813">Transport</keyword>
<protein>
    <submittedName>
        <fullName evidence="9">Iron ABC transporter permease</fullName>
    </submittedName>
</protein>
<keyword evidence="6 8" id="KW-1133">Transmembrane helix</keyword>
<gene>
    <name evidence="9" type="ORF">H6G81_23105</name>
</gene>
<dbReference type="PANTHER" id="PTHR30472">
    <property type="entry name" value="FERRIC ENTEROBACTIN TRANSPORT SYSTEM PERMEASE PROTEIN"/>
    <property type="match status" value="1"/>
</dbReference>
<dbReference type="InterPro" id="IPR037294">
    <property type="entry name" value="ABC_BtuC-like"/>
</dbReference>
<feature type="transmembrane region" description="Helical" evidence="8">
    <location>
        <begin position="21"/>
        <end position="47"/>
    </location>
</feature>